<dbReference type="EMBL" id="NPDN01000003">
    <property type="protein sequence ID" value="PJZ26346.1"/>
    <property type="molecule type" value="Genomic_DNA"/>
</dbReference>
<keyword evidence="1" id="KW-0812">Transmembrane</keyword>
<dbReference type="OrthoDB" id="6707571at2"/>
<keyword evidence="4" id="KW-1185">Reference proteome</keyword>
<evidence type="ECO:0000256" key="1">
    <source>
        <dbReference type="SAM" id="Phobius"/>
    </source>
</evidence>
<dbReference type="InterPro" id="IPR037185">
    <property type="entry name" value="EmrE-like"/>
</dbReference>
<feature type="transmembrane region" description="Helical" evidence="1">
    <location>
        <begin position="147"/>
        <end position="167"/>
    </location>
</feature>
<dbReference type="PANTHER" id="PTHR22911:SF79">
    <property type="entry name" value="MOBA-LIKE NTP TRANSFERASE DOMAIN-CONTAINING PROTEIN"/>
    <property type="match status" value="1"/>
</dbReference>
<feature type="transmembrane region" description="Helical" evidence="1">
    <location>
        <begin position="239"/>
        <end position="260"/>
    </location>
</feature>
<sequence length="288" mass="32567">MQENRLRTYLEFQVSQIIISGNVLFAQVLSYSPSLITWGRTLFAASLLGFVLWFRKRPFFFPTKRENWISFSLGVLLAFHWVTFFASAQEATIAVAVLTLFTHPVWTVLLEPLFFPSKIRSLDLGLAVLVLFGMWILVPSFDLENKYLLGVGLGLSSAWAMAFRNILTKKYLSGHGSTQVIFHQTAVTCIVLSPVLFFEDLFITPKDWGLVILLGVFFTAVGHTFYIKSVFKMKVKTAGLLSTVQPVYSAILAWAILQEVPRKEEFIGGALILFAAALESFRYRKKTE</sequence>
<dbReference type="Pfam" id="PF00892">
    <property type="entry name" value="EamA"/>
    <property type="match status" value="2"/>
</dbReference>
<evidence type="ECO:0000259" key="2">
    <source>
        <dbReference type="Pfam" id="PF00892"/>
    </source>
</evidence>
<gene>
    <name evidence="3" type="ORF">CH357_07585</name>
</gene>
<dbReference type="InterPro" id="IPR000620">
    <property type="entry name" value="EamA_dom"/>
</dbReference>
<keyword evidence="1" id="KW-1133">Transmembrane helix</keyword>
<comment type="caution">
    <text evidence="3">The sequence shown here is derived from an EMBL/GenBank/DDBJ whole genome shotgun (WGS) entry which is preliminary data.</text>
</comment>
<accession>A0A2M9XF88</accession>
<feature type="domain" description="EamA" evidence="2">
    <location>
        <begin position="17"/>
        <end position="137"/>
    </location>
</feature>
<feature type="transmembrane region" description="Helical" evidence="1">
    <location>
        <begin position="35"/>
        <end position="55"/>
    </location>
</feature>
<feature type="transmembrane region" description="Helical" evidence="1">
    <location>
        <begin position="12"/>
        <end position="29"/>
    </location>
</feature>
<dbReference type="GO" id="GO:0016020">
    <property type="term" value="C:membrane"/>
    <property type="evidence" value="ECO:0007669"/>
    <property type="project" value="InterPro"/>
</dbReference>
<feature type="transmembrane region" description="Helical" evidence="1">
    <location>
        <begin position="67"/>
        <end position="85"/>
    </location>
</feature>
<protein>
    <submittedName>
        <fullName evidence="3">Permease</fullName>
    </submittedName>
</protein>
<feature type="transmembrane region" description="Helical" evidence="1">
    <location>
        <begin position="91"/>
        <end position="110"/>
    </location>
</feature>
<dbReference type="Proteomes" id="UP000232196">
    <property type="component" value="Unassembled WGS sequence"/>
</dbReference>
<feature type="transmembrane region" description="Helical" evidence="1">
    <location>
        <begin position="210"/>
        <end position="227"/>
    </location>
</feature>
<dbReference type="PANTHER" id="PTHR22911">
    <property type="entry name" value="ACYL-MALONYL CONDENSING ENZYME-RELATED"/>
    <property type="match status" value="1"/>
</dbReference>
<proteinExistence type="predicted"/>
<feature type="transmembrane region" description="Helical" evidence="1">
    <location>
        <begin position="122"/>
        <end position="141"/>
    </location>
</feature>
<dbReference type="RefSeq" id="WP_100706134.1">
    <property type="nucleotide sequence ID" value="NZ_NPDL01000003.1"/>
</dbReference>
<reference evidence="3 4" key="1">
    <citation type="submission" date="2017-07" db="EMBL/GenBank/DDBJ databases">
        <title>Leptospira spp. isolated from tropical soils.</title>
        <authorList>
            <person name="Thibeaux R."/>
            <person name="Iraola G."/>
            <person name="Ferres I."/>
            <person name="Bierque E."/>
            <person name="Girault D."/>
            <person name="Soupe-Gilbert M.-E."/>
            <person name="Picardeau M."/>
            <person name="Goarant C."/>
        </authorList>
    </citation>
    <scope>NUCLEOTIDE SEQUENCE [LARGE SCALE GENOMIC DNA]</scope>
    <source>
        <strain evidence="3 4">MCA1-C-A1</strain>
    </source>
</reference>
<feature type="domain" description="EamA" evidence="2">
    <location>
        <begin position="149"/>
        <end position="278"/>
    </location>
</feature>
<evidence type="ECO:0000313" key="4">
    <source>
        <dbReference type="Proteomes" id="UP000232196"/>
    </source>
</evidence>
<feature type="transmembrane region" description="Helical" evidence="1">
    <location>
        <begin position="179"/>
        <end position="198"/>
    </location>
</feature>
<name>A0A2M9XF88_9LEPT</name>
<organism evidence="3 4">
    <name type="scientific">Leptospira hartskeerlii</name>
    <dbReference type="NCBI Taxonomy" id="2023177"/>
    <lineage>
        <taxon>Bacteria</taxon>
        <taxon>Pseudomonadati</taxon>
        <taxon>Spirochaetota</taxon>
        <taxon>Spirochaetia</taxon>
        <taxon>Leptospirales</taxon>
        <taxon>Leptospiraceae</taxon>
        <taxon>Leptospira</taxon>
    </lineage>
</organism>
<feature type="transmembrane region" description="Helical" evidence="1">
    <location>
        <begin position="266"/>
        <end position="283"/>
    </location>
</feature>
<keyword evidence="1" id="KW-0472">Membrane</keyword>
<dbReference type="AlphaFoldDB" id="A0A2M9XF88"/>
<dbReference type="SUPFAM" id="SSF103481">
    <property type="entry name" value="Multidrug resistance efflux transporter EmrE"/>
    <property type="match status" value="2"/>
</dbReference>
<evidence type="ECO:0000313" key="3">
    <source>
        <dbReference type="EMBL" id="PJZ26346.1"/>
    </source>
</evidence>